<protein>
    <submittedName>
        <fullName evidence="4">Bacterial type II and III secretion system protein</fullName>
    </submittedName>
</protein>
<dbReference type="GO" id="GO:0009306">
    <property type="term" value="P:protein secretion"/>
    <property type="evidence" value="ECO:0007669"/>
    <property type="project" value="InterPro"/>
</dbReference>
<dbReference type="PANTHER" id="PTHR30332:SF17">
    <property type="entry name" value="TYPE IV PILIATION SYSTEM PROTEIN DR_0774-RELATED"/>
    <property type="match status" value="1"/>
</dbReference>
<evidence type="ECO:0000256" key="1">
    <source>
        <dbReference type="RuleBase" id="RU004003"/>
    </source>
</evidence>
<dbReference type="PANTHER" id="PTHR30332">
    <property type="entry name" value="PROBABLE GENERAL SECRETION PATHWAY PROTEIN D"/>
    <property type="match status" value="1"/>
</dbReference>
<proteinExistence type="inferred from homology"/>
<reference evidence="5" key="1">
    <citation type="submission" date="2015-06" db="EMBL/GenBank/DDBJ databases">
        <authorList>
            <person name="Radhakrishnan Rajesh"/>
            <person name="Underwood Anthony"/>
            <person name="Al-Shahib Ali"/>
        </authorList>
    </citation>
    <scope>NUCLEOTIDE SEQUENCE [LARGE SCALE GENOMIC DNA]</scope>
    <source>
        <strain evidence="5">P19_London_7_VIM_2_05_10</strain>
    </source>
</reference>
<feature type="domain" description="Type II/III secretion system secretin-like" evidence="3">
    <location>
        <begin position="438"/>
        <end position="620"/>
    </location>
</feature>
<dbReference type="InterPro" id="IPR050810">
    <property type="entry name" value="Bact_Secretion_Sys_Channel"/>
</dbReference>
<feature type="compositionally biased region" description="Gly residues" evidence="2">
    <location>
        <begin position="205"/>
        <end position="218"/>
    </location>
</feature>
<comment type="caution">
    <text evidence="4">The sequence shown here is derived from an EMBL/GenBank/DDBJ whole genome shotgun (WGS) entry which is preliminary data.</text>
</comment>
<evidence type="ECO:0000259" key="3">
    <source>
        <dbReference type="Pfam" id="PF00263"/>
    </source>
</evidence>
<gene>
    <name evidence="4" type="ORF">PAERUG_P19_London_7_VIM_2_05_10_05593</name>
</gene>
<name>A0A9P1R9V9_PSEAI</name>
<dbReference type="Pfam" id="PF00263">
    <property type="entry name" value="Secretin"/>
    <property type="match status" value="1"/>
</dbReference>
<evidence type="ECO:0000313" key="5">
    <source>
        <dbReference type="Proteomes" id="UP000045039"/>
    </source>
</evidence>
<comment type="similarity">
    <text evidence="1">Belongs to the bacterial secretin family.</text>
</comment>
<dbReference type="EMBL" id="CVVU01000245">
    <property type="protein sequence ID" value="CRP80191.1"/>
    <property type="molecule type" value="Genomic_DNA"/>
</dbReference>
<dbReference type="RefSeq" id="WP_003148989.1">
    <property type="nucleotide sequence ID" value="NZ_CAADND010000127.1"/>
</dbReference>
<feature type="region of interest" description="Disordered" evidence="2">
    <location>
        <begin position="205"/>
        <end position="233"/>
    </location>
</feature>
<evidence type="ECO:0000313" key="4">
    <source>
        <dbReference type="EMBL" id="CRP80191.1"/>
    </source>
</evidence>
<dbReference type="Proteomes" id="UP000045039">
    <property type="component" value="Unassembled WGS sequence"/>
</dbReference>
<accession>A0A9P1R9V9</accession>
<sequence length="624" mass="65697">MNKTVQMVSLGLAISITLSGCLNVPQGKDGKSYQQLQNELNELRAKSEASQSQSRIKITNGPLATNQKIPLRRYPWLSDKRVNLNMGGKKTLNGRQIVEMLHDEGLNITTVLPLESFTYAGYGFSGVDAESALRLIFPAMGLDYSIDNERRIVTIVPMRSKTWVFNINPQRSSSFTSSSVAGSLDAAASLTSSLNSGSNGLGGGSSALGAGNTNGGTSEGQTNRQGDSKIESKSDFWKSIKEELEMRVTVLVPIAGGQATGSTMPAFGSVTPAELGAAGLPNLPLGGSVPIAAPAAKPSGGEGGDDIYRAQKLGRVAVNPDTGAITVQGPQWLIAEIDEYLQGVKREFSTAIQFEGRLLLVSTTKENSEGLDLSAFATLAGGDLGMIINNSAAGGITISPPSTGVPPVITPGSTVVGNTRIAFSKLTGNPANVFINYLESIGDVSVKQRPVLSTTSGTPAEFSRMETDLITILQQNAVAGTNGSSGQVGTQNLVVPIKFGTLLRVNPKIDLASGLVRTQITLNVAVRSNVKTIDQYITDVNGTQKIPQQVTLPSNIDYNGETLLRDGDTIIIGGQVEESDEDSGSGVTGYDKAGPFAGLIGSTKRTKRVQTYYLVMTARVYSRG</sequence>
<dbReference type="PROSITE" id="PS51257">
    <property type="entry name" value="PROKAR_LIPOPROTEIN"/>
    <property type="match status" value="1"/>
</dbReference>
<evidence type="ECO:0000256" key="2">
    <source>
        <dbReference type="SAM" id="MobiDB-lite"/>
    </source>
</evidence>
<dbReference type="GO" id="GO:0015627">
    <property type="term" value="C:type II protein secretion system complex"/>
    <property type="evidence" value="ECO:0007669"/>
    <property type="project" value="TreeGrafter"/>
</dbReference>
<dbReference type="InterPro" id="IPR004846">
    <property type="entry name" value="T2SS/T3SS_dom"/>
</dbReference>
<dbReference type="AlphaFoldDB" id="A0A9P1R9V9"/>
<organism evidence="4 5">
    <name type="scientific">Pseudomonas aeruginosa</name>
    <dbReference type="NCBI Taxonomy" id="287"/>
    <lineage>
        <taxon>Bacteria</taxon>
        <taxon>Pseudomonadati</taxon>
        <taxon>Pseudomonadota</taxon>
        <taxon>Gammaproteobacteria</taxon>
        <taxon>Pseudomonadales</taxon>
        <taxon>Pseudomonadaceae</taxon>
        <taxon>Pseudomonas</taxon>
    </lineage>
</organism>